<reference evidence="1" key="1">
    <citation type="submission" date="2021-01" db="EMBL/GenBank/DDBJ databases">
        <title>Adiantum capillus-veneris genome.</title>
        <authorList>
            <person name="Fang Y."/>
            <person name="Liao Q."/>
        </authorList>
    </citation>
    <scope>NUCLEOTIDE SEQUENCE</scope>
    <source>
        <strain evidence="1">H3</strain>
        <tissue evidence="1">Leaf</tissue>
    </source>
</reference>
<keyword evidence="2" id="KW-1185">Reference proteome</keyword>
<evidence type="ECO:0000313" key="1">
    <source>
        <dbReference type="EMBL" id="KAI5075995.1"/>
    </source>
</evidence>
<dbReference type="Proteomes" id="UP000886520">
    <property type="component" value="Chromosome 8"/>
</dbReference>
<evidence type="ECO:0000313" key="2">
    <source>
        <dbReference type="Proteomes" id="UP000886520"/>
    </source>
</evidence>
<dbReference type="AlphaFoldDB" id="A0A9D4UY78"/>
<dbReference type="EMBL" id="JABFUD020000008">
    <property type="protein sequence ID" value="KAI5075995.1"/>
    <property type="molecule type" value="Genomic_DNA"/>
</dbReference>
<proteinExistence type="predicted"/>
<comment type="caution">
    <text evidence="1">The sequence shown here is derived from an EMBL/GenBank/DDBJ whole genome shotgun (WGS) entry which is preliminary data.</text>
</comment>
<organism evidence="1 2">
    <name type="scientific">Adiantum capillus-veneris</name>
    <name type="common">Maidenhair fern</name>
    <dbReference type="NCBI Taxonomy" id="13818"/>
    <lineage>
        <taxon>Eukaryota</taxon>
        <taxon>Viridiplantae</taxon>
        <taxon>Streptophyta</taxon>
        <taxon>Embryophyta</taxon>
        <taxon>Tracheophyta</taxon>
        <taxon>Polypodiopsida</taxon>
        <taxon>Polypodiidae</taxon>
        <taxon>Polypodiales</taxon>
        <taxon>Pteridineae</taxon>
        <taxon>Pteridaceae</taxon>
        <taxon>Vittarioideae</taxon>
        <taxon>Adiantum</taxon>
    </lineage>
</organism>
<gene>
    <name evidence="1" type="ORF">GOP47_0008060</name>
</gene>
<sequence length="98" mass="11069">MKEQCARVRISVAGNLFCCWLYNLRKDFLSATPQHPTSGFKLMVLELLASSTPLQLGPSRPADSACTPHLYDLMEAPKIDLDLMPSLFMARFYSFLQL</sequence>
<protein>
    <submittedName>
        <fullName evidence="1">Uncharacterized protein</fullName>
    </submittedName>
</protein>
<accession>A0A9D4UY78</accession>
<name>A0A9D4UY78_ADICA</name>